<dbReference type="SUPFAM" id="SSF52540">
    <property type="entry name" value="P-loop containing nucleoside triphosphate hydrolases"/>
    <property type="match status" value="1"/>
</dbReference>
<dbReference type="Proteomes" id="UP001152795">
    <property type="component" value="Unassembled WGS sequence"/>
</dbReference>
<evidence type="ECO:0000313" key="3">
    <source>
        <dbReference type="Proteomes" id="UP001152795"/>
    </source>
</evidence>
<dbReference type="PANTHER" id="PTHR19860:SF18">
    <property type="entry name" value="DUF4062 DOMAIN-CONTAINING PROTEIN"/>
    <property type="match status" value="1"/>
</dbReference>
<sequence>MCLIPGERGSGASAILSNWLKKFIRDHPRIVVISHYTESGQRSAEITSFMRRCTSELRSEYRGLNPIIQLDFLDLTDFDTITEAFHASLSLGPCVLALDGLYHLTACQDIAAHVIKQLSWLPINIPPACRVVVSTTRSDISYKYLSSRSDVHLINIPSLNSNDKSRVLHEWCGLHASYLNSRDEATILAGKLSGRPVYHAVLANEIRLHGRAEIGERLLEACTRARCLSDFWTAVIHTWSQDYSWLKPNTVKNGVPVKTQVSKDRFNNGWIPDTLRLLAVSREGKLLYLPSS</sequence>
<proteinExistence type="predicted"/>
<comment type="caution">
    <text evidence="2">The sequence shown here is derived from an EMBL/GenBank/DDBJ whole genome shotgun (WGS) entry which is preliminary data.</text>
</comment>
<reference evidence="2" key="1">
    <citation type="submission" date="2020-04" db="EMBL/GenBank/DDBJ databases">
        <authorList>
            <person name="Alioto T."/>
            <person name="Alioto T."/>
            <person name="Gomez Garrido J."/>
        </authorList>
    </citation>
    <scope>NUCLEOTIDE SEQUENCE</scope>
    <source>
        <strain evidence="2">A484AB</strain>
    </source>
</reference>
<organism evidence="2 3">
    <name type="scientific">Paramuricea clavata</name>
    <name type="common">Red gorgonian</name>
    <name type="synonym">Violescent sea-whip</name>
    <dbReference type="NCBI Taxonomy" id="317549"/>
    <lineage>
        <taxon>Eukaryota</taxon>
        <taxon>Metazoa</taxon>
        <taxon>Cnidaria</taxon>
        <taxon>Anthozoa</taxon>
        <taxon>Octocorallia</taxon>
        <taxon>Malacalcyonacea</taxon>
        <taxon>Plexauridae</taxon>
        <taxon>Paramuricea</taxon>
    </lineage>
</organism>
<dbReference type="AlphaFoldDB" id="A0A7D9L2Y3"/>
<dbReference type="InterPro" id="IPR027417">
    <property type="entry name" value="P-loop_NTPase"/>
</dbReference>
<dbReference type="GO" id="GO:0080008">
    <property type="term" value="C:Cul4-RING E3 ubiquitin ligase complex"/>
    <property type="evidence" value="ECO:0007669"/>
    <property type="project" value="TreeGrafter"/>
</dbReference>
<evidence type="ECO:0000313" key="2">
    <source>
        <dbReference type="EMBL" id="CAB4022440.1"/>
    </source>
</evidence>
<keyword evidence="3" id="KW-1185">Reference proteome</keyword>
<gene>
    <name evidence="2" type="ORF">PACLA_8A035239</name>
</gene>
<accession>A0A7D9L2Y3</accession>
<dbReference type="OrthoDB" id="2325716at2759"/>
<dbReference type="EMBL" id="CACRXK020011980">
    <property type="protein sequence ID" value="CAB4022440.1"/>
    <property type="molecule type" value="Genomic_DNA"/>
</dbReference>
<dbReference type="InterPro" id="IPR051191">
    <property type="entry name" value="DCAF12"/>
</dbReference>
<name>A0A7D9L2Y3_PARCT</name>
<protein>
    <submittedName>
        <fullName evidence="2">Uncharacterized protein</fullName>
    </submittedName>
</protein>
<evidence type="ECO:0000256" key="1">
    <source>
        <dbReference type="ARBA" id="ARBA00022737"/>
    </source>
</evidence>
<dbReference type="PANTHER" id="PTHR19860">
    <property type="entry name" value="DDB1- AND CUL4-ASSOCIATED FACTOR 12-RELATED"/>
    <property type="match status" value="1"/>
</dbReference>
<keyword evidence="1" id="KW-0677">Repeat</keyword>